<dbReference type="InterPro" id="IPR013783">
    <property type="entry name" value="Ig-like_fold"/>
</dbReference>
<dbReference type="SUPFAM" id="SSF49265">
    <property type="entry name" value="Fibronectin type III"/>
    <property type="match status" value="2"/>
</dbReference>
<keyword evidence="3" id="KW-0812">Transmembrane</keyword>
<comment type="caution">
    <text evidence="5">The sequence shown here is derived from an EMBL/GenBank/DDBJ whole genome shotgun (WGS) entry which is preliminary data.</text>
</comment>
<dbReference type="Gene3D" id="2.60.40.10">
    <property type="entry name" value="Immunoglobulins"/>
    <property type="match status" value="4"/>
</dbReference>
<sequence>MTYLSQGQHVPGCDVYPKDPYIEVGSNTKVFCKRCVQGEVYWTQDKERIDQSLSNTTNNHTHSVLSLTNFTQLSAVLECHSAKLHQVLGGTIIKTYTKPSKISCMLHYHNQERGGVPQLLTCKWEHQPRTTNYTLFFSSPRDSWNKSIWNVTTCTSPGYKIILFENFNVTVCAKTDAWEACSDPYVFDPFKILKIIRPKIEVSVESNNLKIQWNRSEAMSTEEIKCQDKYTETVGNKTPNVSDITLKPEKLGYAPWSDWSLEKTILTKFNKSDVKLHLWRTVTRPDTNGVRKVHAMWTPIPATCEGTFFYKIQQIPVKQHTTGLNYTETLCSNSTCDVYVNEEEHRVDLIVFHNESPLVKDSVYVPAVAGSLPQVTEIQTSASGGVVLVSWTAPVQPVRGYMIDWTHDGNQYYWNETRSTSTSLFDLLDKKQYNITVTPLFDDQTGRGSQADPICSRIGDPDNITASVRANHNSASVSWVTQTQEECSGAVIYYRVFYTTQEGPMHSFLLDVTVDNKKRDVILKDLKPDTQYSIYIEATASTGTSKSSQSFFKTKTSDPRLITVLSVCGSILIIIVISLGLCCAIRCKKFKEKPVPDPGLSSLAEWLLPDHPKEMCLFHPFSDPSESFCDRVYTEEMQKSTDSPSATGYYPESDEAEDYNVSTASLTSKLQNEKPDEHVETHPSSSGEPTELLSPGNKLVGPYRSQRSVETPDLGTGKQSKGVPVKQSETKGPMTVYVSLSMLKEGPVLETVSNSNIQEYIRPE</sequence>
<dbReference type="InterPro" id="IPR003961">
    <property type="entry name" value="FN3_dom"/>
</dbReference>
<feature type="compositionally biased region" description="Basic and acidic residues" evidence="2">
    <location>
        <begin position="671"/>
        <end position="681"/>
    </location>
</feature>
<feature type="domain" description="Fibronectin type-III" evidence="4">
    <location>
        <begin position="460"/>
        <end position="559"/>
    </location>
</feature>
<dbReference type="PANTHER" id="PTHR46708:SF2">
    <property type="entry name" value="FIBRONECTIN TYPE-III DOMAIN-CONTAINING PROTEIN"/>
    <property type="match status" value="1"/>
</dbReference>
<proteinExistence type="predicted"/>
<keyword evidence="6" id="KW-1185">Reference proteome</keyword>
<gene>
    <name evidence="5" type="ORF">PLEPLA_LOCUS13766</name>
</gene>
<protein>
    <recommendedName>
        <fullName evidence="4">Fibronectin type-III domain-containing protein</fullName>
    </recommendedName>
</protein>
<reference evidence="5" key="1">
    <citation type="submission" date="2020-03" db="EMBL/GenBank/DDBJ databases">
        <authorList>
            <person name="Weist P."/>
        </authorList>
    </citation>
    <scope>NUCLEOTIDE SEQUENCE</scope>
</reference>
<dbReference type="Pfam" id="PF00041">
    <property type="entry name" value="fn3"/>
    <property type="match status" value="1"/>
</dbReference>
<evidence type="ECO:0000256" key="2">
    <source>
        <dbReference type="SAM" id="MobiDB-lite"/>
    </source>
</evidence>
<dbReference type="EMBL" id="CADEAL010000837">
    <property type="protein sequence ID" value="CAB1425833.1"/>
    <property type="molecule type" value="Genomic_DNA"/>
</dbReference>
<keyword evidence="3" id="KW-1133">Transmembrane helix</keyword>
<keyword evidence="3" id="KW-0472">Membrane</keyword>
<name>A0A9N7U9C7_PLEPL</name>
<dbReference type="CDD" id="cd00063">
    <property type="entry name" value="FN3"/>
    <property type="match status" value="1"/>
</dbReference>
<feature type="region of interest" description="Disordered" evidence="2">
    <location>
        <begin position="670"/>
        <end position="728"/>
    </location>
</feature>
<dbReference type="Proteomes" id="UP001153269">
    <property type="component" value="Unassembled WGS sequence"/>
</dbReference>
<dbReference type="PROSITE" id="PS50853">
    <property type="entry name" value="FN3"/>
    <property type="match status" value="1"/>
</dbReference>
<keyword evidence="1" id="KW-0677">Repeat</keyword>
<feature type="transmembrane region" description="Helical" evidence="3">
    <location>
        <begin position="561"/>
        <end position="585"/>
    </location>
</feature>
<organism evidence="5 6">
    <name type="scientific">Pleuronectes platessa</name>
    <name type="common">European plaice</name>
    <dbReference type="NCBI Taxonomy" id="8262"/>
    <lineage>
        <taxon>Eukaryota</taxon>
        <taxon>Metazoa</taxon>
        <taxon>Chordata</taxon>
        <taxon>Craniata</taxon>
        <taxon>Vertebrata</taxon>
        <taxon>Euteleostomi</taxon>
        <taxon>Actinopterygii</taxon>
        <taxon>Neopterygii</taxon>
        <taxon>Teleostei</taxon>
        <taxon>Neoteleostei</taxon>
        <taxon>Acanthomorphata</taxon>
        <taxon>Carangaria</taxon>
        <taxon>Pleuronectiformes</taxon>
        <taxon>Pleuronectoidei</taxon>
        <taxon>Pleuronectidae</taxon>
        <taxon>Pleuronectes</taxon>
    </lineage>
</organism>
<dbReference type="PANTHER" id="PTHR46708">
    <property type="entry name" value="TENASCIN"/>
    <property type="match status" value="1"/>
</dbReference>
<evidence type="ECO:0000313" key="5">
    <source>
        <dbReference type="EMBL" id="CAB1425833.1"/>
    </source>
</evidence>
<accession>A0A9N7U9C7</accession>
<evidence type="ECO:0000256" key="1">
    <source>
        <dbReference type="ARBA" id="ARBA00022737"/>
    </source>
</evidence>
<dbReference type="InterPro" id="IPR050991">
    <property type="entry name" value="ECM_Regulatory_Proteins"/>
</dbReference>
<dbReference type="AlphaFoldDB" id="A0A9N7U9C7"/>
<feature type="region of interest" description="Disordered" evidence="2">
    <location>
        <begin position="636"/>
        <end position="658"/>
    </location>
</feature>
<dbReference type="SMART" id="SM00060">
    <property type="entry name" value="FN3"/>
    <property type="match status" value="2"/>
</dbReference>
<evidence type="ECO:0000313" key="6">
    <source>
        <dbReference type="Proteomes" id="UP001153269"/>
    </source>
</evidence>
<evidence type="ECO:0000259" key="4">
    <source>
        <dbReference type="PROSITE" id="PS50853"/>
    </source>
</evidence>
<evidence type="ECO:0000256" key="3">
    <source>
        <dbReference type="SAM" id="Phobius"/>
    </source>
</evidence>
<dbReference type="InterPro" id="IPR036116">
    <property type="entry name" value="FN3_sf"/>
</dbReference>